<proteinExistence type="predicted"/>
<keyword evidence="2" id="KW-1185">Reference proteome</keyword>
<protein>
    <submittedName>
        <fullName evidence="1">Uncharacterized protein</fullName>
    </submittedName>
</protein>
<dbReference type="EMBL" id="QLYX01000020">
    <property type="protein sequence ID" value="RAY11206.1"/>
    <property type="molecule type" value="Genomic_DNA"/>
</dbReference>
<dbReference type="RefSeq" id="WP_111871661.1">
    <property type="nucleotide sequence ID" value="NZ_QLYX01000020.1"/>
</dbReference>
<evidence type="ECO:0000313" key="1">
    <source>
        <dbReference type="EMBL" id="RAY11206.1"/>
    </source>
</evidence>
<dbReference type="Proteomes" id="UP000251891">
    <property type="component" value="Unassembled WGS sequence"/>
</dbReference>
<sequence>MGFHLDGLFTIDGAVLTLYDRVVPGAARLAVRARGQGLPPGWVLPWPDMIQWLGDGTVQEVPVWFAAERADEWRAACGAPGDPAFEDVFHDDTVRLASLLSLATPAGVVIVDDHTFGGVLDREFAAAFVRGRLVAASGIDHFGKRAYSLDRGRFEIVESRSVDPVASCAAVLDQAFSGAFLFDGYLPRSPYGTLEGRPAEPDAGAHHPLRVPNRLRDGWVRFFPVLAR</sequence>
<dbReference type="OrthoDB" id="3468597at2"/>
<evidence type="ECO:0000313" key="2">
    <source>
        <dbReference type="Proteomes" id="UP000251891"/>
    </source>
</evidence>
<organism evidence="1 2">
    <name type="scientific">Actinomadura craniellae</name>
    <dbReference type="NCBI Taxonomy" id="2231787"/>
    <lineage>
        <taxon>Bacteria</taxon>
        <taxon>Bacillati</taxon>
        <taxon>Actinomycetota</taxon>
        <taxon>Actinomycetes</taxon>
        <taxon>Streptosporangiales</taxon>
        <taxon>Thermomonosporaceae</taxon>
        <taxon>Actinomadura</taxon>
    </lineage>
</organism>
<reference evidence="1 2" key="1">
    <citation type="submission" date="2018-06" db="EMBL/GenBank/DDBJ databases">
        <title>Actinomadura craniellae sp. nov. isolated from marine sponge Craniella sp.</title>
        <authorList>
            <person name="Li L."/>
            <person name="Xu Q.H."/>
            <person name="Lin H.W."/>
            <person name="Lu Y.H."/>
        </authorList>
    </citation>
    <scope>NUCLEOTIDE SEQUENCE [LARGE SCALE GENOMIC DNA]</scope>
    <source>
        <strain evidence="1 2">LHW63021</strain>
    </source>
</reference>
<name>A0A365GWM2_9ACTN</name>
<gene>
    <name evidence="1" type="ORF">DPM19_31085</name>
</gene>
<comment type="caution">
    <text evidence="1">The sequence shown here is derived from an EMBL/GenBank/DDBJ whole genome shotgun (WGS) entry which is preliminary data.</text>
</comment>
<accession>A0A365GWM2</accession>
<dbReference type="AlphaFoldDB" id="A0A365GWM2"/>